<dbReference type="Proteomes" id="UP000887566">
    <property type="component" value="Unplaced"/>
</dbReference>
<evidence type="ECO:0000256" key="1">
    <source>
        <dbReference type="SAM" id="SignalP"/>
    </source>
</evidence>
<dbReference type="WBParaSite" id="PSAMB.scaffold1356size32575.g12653.t1">
    <property type="protein sequence ID" value="PSAMB.scaffold1356size32575.g12653.t1"/>
    <property type="gene ID" value="PSAMB.scaffold1356size32575.g12653"/>
</dbReference>
<evidence type="ECO:0000313" key="2">
    <source>
        <dbReference type="Proteomes" id="UP000887566"/>
    </source>
</evidence>
<accession>A0A914UY05</accession>
<proteinExistence type="predicted"/>
<feature type="signal peptide" evidence="1">
    <location>
        <begin position="1"/>
        <end position="24"/>
    </location>
</feature>
<feature type="chain" id="PRO_5037275528" evidence="1">
    <location>
        <begin position="25"/>
        <end position="190"/>
    </location>
</feature>
<reference evidence="3" key="1">
    <citation type="submission" date="2022-11" db="UniProtKB">
        <authorList>
            <consortium name="WormBaseParasite"/>
        </authorList>
    </citation>
    <scope>IDENTIFICATION</scope>
</reference>
<evidence type="ECO:0000313" key="3">
    <source>
        <dbReference type="WBParaSite" id="PSAMB.scaffold1356size32575.g12653.t1"/>
    </source>
</evidence>
<protein>
    <submittedName>
        <fullName evidence="3">Sushi domain-containing protein</fullName>
    </submittedName>
</protein>
<keyword evidence="1" id="KW-0732">Signal</keyword>
<keyword evidence="2" id="KW-1185">Reference proteome</keyword>
<sequence length="190" mass="20231">MFSWRTTTFVGLYCLFMMVGNGGGCHSTFPEGDQTEIVEPVTCAVSSDPFGTFGPAPGSIVGHGTVVGLTCDPSYHASIIPAVQTCNNGVLGPPLQCLPNTCPDIAFLLLPGDTMAPLQFKTFDPVATMPTYPIVFDTSLVLTCTGFGVVLVDSGPFQYCQNAQNFAMLGELVTLTYVLDQLSPPKQDYQ</sequence>
<name>A0A914UY05_9BILA</name>
<organism evidence="2 3">
    <name type="scientific">Plectus sambesii</name>
    <dbReference type="NCBI Taxonomy" id="2011161"/>
    <lineage>
        <taxon>Eukaryota</taxon>
        <taxon>Metazoa</taxon>
        <taxon>Ecdysozoa</taxon>
        <taxon>Nematoda</taxon>
        <taxon>Chromadorea</taxon>
        <taxon>Plectida</taxon>
        <taxon>Plectina</taxon>
        <taxon>Plectoidea</taxon>
        <taxon>Plectidae</taxon>
        <taxon>Plectus</taxon>
    </lineage>
</organism>
<dbReference type="AlphaFoldDB" id="A0A914UY05"/>